<reference evidence="1 2" key="1">
    <citation type="journal article" date="2019" name="Commun. Biol.">
        <title>The bagworm genome reveals a unique fibroin gene that provides high tensile strength.</title>
        <authorList>
            <person name="Kono N."/>
            <person name="Nakamura H."/>
            <person name="Ohtoshi R."/>
            <person name="Tomita M."/>
            <person name="Numata K."/>
            <person name="Arakawa K."/>
        </authorList>
    </citation>
    <scope>NUCLEOTIDE SEQUENCE [LARGE SCALE GENOMIC DNA]</scope>
</reference>
<gene>
    <name evidence="1" type="ORF">EVAR_10799_1</name>
</gene>
<evidence type="ECO:0000313" key="1">
    <source>
        <dbReference type="EMBL" id="GBP71586.1"/>
    </source>
</evidence>
<protein>
    <submittedName>
        <fullName evidence="1">Uncharacterized protein</fullName>
    </submittedName>
</protein>
<evidence type="ECO:0000313" key="2">
    <source>
        <dbReference type="Proteomes" id="UP000299102"/>
    </source>
</evidence>
<sequence>MWADVAVNSDSECGLVLGVDSGFSTGSALAFIFDFNIDRDIDFASPLGVHVSGGVSGQLFLRPLGVVNGESSGLFVRRVGGPLAENVTKKKAFEKRINC</sequence>
<proteinExistence type="predicted"/>
<dbReference type="Proteomes" id="UP000299102">
    <property type="component" value="Unassembled WGS sequence"/>
</dbReference>
<accession>A0A4C1Y6R3</accession>
<comment type="caution">
    <text evidence="1">The sequence shown here is derived from an EMBL/GenBank/DDBJ whole genome shotgun (WGS) entry which is preliminary data.</text>
</comment>
<keyword evidence="2" id="KW-1185">Reference proteome</keyword>
<dbReference type="EMBL" id="BGZK01001114">
    <property type="protein sequence ID" value="GBP71586.1"/>
    <property type="molecule type" value="Genomic_DNA"/>
</dbReference>
<organism evidence="1 2">
    <name type="scientific">Eumeta variegata</name>
    <name type="common">Bagworm moth</name>
    <name type="synonym">Eumeta japonica</name>
    <dbReference type="NCBI Taxonomy" id="151549"/>
    <lineage>
        <taxon>Eukaryota</taxon>
        <taxon>Metazoa</taxon>
        <taxon>Ecdysozoa</taxon>
        <taxon>Arthropoda</taxon>
        <taxon>Hexapoda</taxon>
        <taxon>Insecta</taxon>
        <taxon>Pterygota</taxon>
        <taxon>Neoptera</taxon>
        <taxon>Endopterygota</taxon>
        <taxon>Lepidoptera</taxon>
        <taxon>Glossata</taxon>
        <taxon>Ditrysia</taxon>
        <taxon>Tineoidea</taxon>
        <taxon>Psychidae</taxon>
        <taxon>Oiketicinae</taxon>
        <taxon>Eumeta</taxon>
    </lineage>
</organism>
<dbReference type="AlphaFoldDB" id="A0A4C1Y6R3"/>
<name>A0A4C1Y6R3_EUMVA</name>